<dbReference type="GeneID" id="918165"/>
<reference evidence="1 2" key="1">
    <citation type="journal article" date="1995" name="Virology">
        <title>Analysis of 45 kb of DNA located at the left end of the chlorella virus PBCV-1 genome.</title>
        <authorList>
            <person name="Lu Z."/>
            <person name="Li Y."/>
            <person name="Zhang Y."/>
            <person name="Kutish G.F."/>
            <person name="Rock D.L."/>
            <person name="Van Etten J.L."/>
        </authorList>
    </citation>
    <scope>NUCLEOTIDE SEQUENCE [LARGE SCALE GENOMIC DNA]</scope>
</reference>
<sequence>MNRRDVFNGIKKLVPFLLVGNKRVDKQSILFRMDRFVECLVSIKLPCLWNRYFHTKVGLQIFHHNTIGACEKT</sequence>
<evidence type="ECO:0000313" key="1">
    <source>
        <dbReference type="EMBL" id="AAC96844.1"/>
    </source>
</evidence>
<reference evidence="1 2" key="7">
    <citation type="journal article" date="2000" name="Virology">
        <title>Characterization of a beta-1,3-glucanase encoded by chlorella virus PBCV-1.</title>
        <authorList>
            <person name="Sun L."/>
            <person name="Gurnon J.R."/>
            <person name="Adams B.J."/>
            <person name="Graves M.V."/>
            <person name="Van Etten J.L."/>
        </authorList>
    </citation>
    <scope>NUCLEOTIDE SEQUENCE [LARGE SCALE GENOMIC DNA]</scope>
</reference>
<proteinExistence type="predicted"/>
<dbReference type="RefSeq" id="NP_048833.1">
    <property type="nucleotide sequence ID" value="NC_000852.5"/>
</dbReference>
<dbReference type="Proteomes" id="UP000000862">
    <property type="component" value="Segment"/>
</dbReference>
<reference evidence="1 2" key="8">
    <citation type="journal article" date="2010" name="J. Virol.">
        <title>Microarray analysis of Paramecium bursaria chlorella virus 1 transcription.</title>
        <authorList>
            <person name="Yanai-Balser G.M."/>
            <person name="Duncan G.A."/>
            <person name="Eudy J.D."/>
            <person name="Wang D."/>
            <person name="Li X."/>
            <person name="Agarkova I.V."/>
            <person name="Dunigan D.D."/>
            <person name="Van Etten J.L."/>
        </authorList>
    </citation>
    <scope>NUCLEOTIDE SEQUENCE [LARGE SCALE GENOMIC DNA]</scope>
</reference>
<gene>
    <name evidence="1" type="primary">a477L</name>
</gene>
<dbReference type="KEGG" id="vg:918165"/>
<dbReference type="EMBL" id="JF411744">
    <property type="protein sequence ID" value="AAC96844.1"/>
    <property type="molecule type" value="Genomic_DNA"/>
</dbReference>
<protein>
    <submittedName>
        <fullName evidence="1">Uncharacterized protein</fullName>
    </submittedName>
</protein>
<reference evidence="1 2" key="4">
    <citation type="journal article" date="1996" name="Virology">
        <title>Analysis of 76 kb of the chlorella virus PBCV-1 330-kb genome: map positions 182 to 258.</title>
        <authorList>
            <person name="Kutish G.F."/>
            <person name="Li Y."/>
            <person name="Lu Z."/>
            <person name="Furuta M."/>
            <person name="Rock D.L."/>
            <person name="Van Etten J.L."/>
        </authorList>
    </citation>
    <scope>NUCLEOTIDE SEQUENCE [LARGE SCALE GENOMIC DNA]</scope>
</reference>
<keyword evidence="2" id="KW-1185">Reference proteome</keyword>
<reference evidence="1 2" key="3">
    <citation type="journal article" date="1996" name="Virology">
        <title>Analysis of 94 kb of the chlorella virus PBCV-1 330-kb genome: map positions 88 to 182.</title>
        <authorList>
            <person name="Lu Z."/>
            <person name="Li Y."/>
            <person name="Que Q."/>
            <person name="Kutish G.F."/>
            <person name="Rock D.L."/>
            <person name="Van Etten J.L."/>
        </authorList>
    </citation>
    <scope>NUCLEOTIDE SEQUENCE [LARGE SCALE GENOMIC DNA]</scope>
</reference>
<organism evidence="1 2">
    <name type="scientific">Paramecium bursaria Chlorella virus 1</name>
    <name type="common">PBCV-1</name>
    <dbReference type="NCBI Taxonomy" id="10506"/>
    <lineage>
        <taxon>Viruses</taxon>
        <taxon>Varidnaviria</taxon>
        <taxon>Bamfordvirae</taxon>
        <taxon>Nucleocytoviricota</taxon>
        <taxon>Megaviricetes</taxon>
        <taxon>Algavirales</taxon>
        <taxon>Phycodnaviridae</taxon>
        <taxon>Chlorovirus</taxon>
        <taxon>Chlorovirus vanettense</taxon>
    </lineage>
</organism>
<organismHost>
    <name type="scientific">Chlorella</name>
    <dbReference type="NCBI Taxonomy" id="3071"/>
</organismHost>
<accession>Q98527</accession>
<name>Q98527_PBCV1</name>
<evidence type="ECO:0000313" key="2">
    <source>
        <dbReference type="Proteomes" id="UP000000862"/>
    </source>
</evidence>
<dbReference type="OrthoDB" id="40438at10239"/>
<reference evidence="1 2" key="2">
    <citation type="journal article" date="1995" name="Virology">
        <title>Analysis of 43 kb of the Chlorella virus PBCV-1 330-kb genome: map positions 45 to 88.</title>
        <authorList>
            <person name="Li Y."/>
            <person name="Lu Z."/>
            <person name="Burbank D.E."/>
            <person name="Kutish G.F."/>
            <person name="Rock D.L."/>
            <person name="Van Etten J.L."/>
        </authorList>
    </citation>
    <scope>NUCLEOTIDE SEQUENCE [LARGE SCALE GENOMIC DNA]</scope>
</reference>
<reference evidence="1 2" key="6">
    <citation type="journal article" date="1999" name="Virology">
        <title>Chlorella virus PBCV-1 encodes a functional homospermidine synthase.</title>
        <authorList>
            <person name="Kaiser A."/>
            <person name="Vollmert M."/>
            <person name="Tholl D."/>
            <person name="Graves M.V."/>
            <person name="Gurnon J.R."/>
            <person name="Xing W."/>
            <person name="Lisec A.D."/>
            <person name="Nickerson K.W."/>
            <person name="Van Etten J.L."/>
        </authorList>
    </citation>
    <scope>NUCLEOTIDE SEQUENCE [LARGE SCALE GENOMIC DNA]</scope>
</reference>
<dbReference type="PIR" id="T17979">
    <property type="entry name" value="T17979"/>
</dbReference>
<reference evidence="1 2" key="5">
    <citation type="journal article" date="1997" name="Virology">
        <title>Analysis of 74 kb of DNA located at the right end of the 330-kb chlorella virus PBCV-1 genome.</title>
        <authorList>
            <person name="Li Y."/>
            <person name="Lu Z."/>
            <person name="Sun L."/>
            <person name="Ropp S."/>
            <person name="Kutish G.F."/>
            <person name="Rock D.L."/>
            <person name="Van Etten J.L."/>
        </authorList>
    </citation>
    <scope>NUCLEOTIDE SEQUENCE [LARGE SCALE GENOMIC DNA]</scope>
</reference>